<evidence type="ECO:0000313" key="2">
    <source>
        <dbReference type="EMBL" id="EAU86562.1"/>
    </source>
</evidence>
<name>A8NNX1_COPC7</name>
<feature type="compositionally biased region" description="Basic residues" evidence="1">
    <location>
        <begin position="612"/>
        <end position="630"/>
    </location>
</feature>
<feature type="compositionally biased region" description="Acidic residues" evidence="1">
    <location>
        <begin position="593"/>
        <end position="609"/>
    </location>
</feature>
<comment type="caution">
    <text evidence="2">The sequence shown here is derived from an EMBL/GenBank/DDBJ whole genome shotgun (WGS) entry which is preliminary data.</text>
</comment>
<dbReference type="RefSeq" id="XP_001835215.1">
    <property type="nucleotide sequence ID" value="XM_001835163.1"/>
</dbReference>
<gene>
    <name evidence="2" type="ORF">CC1G_07758</name>
</gene>
<dbReference type="AlphaFoldDB" id="A8NNX1"/>
<feature type="compositionally biased region" description="Pro residues" evidence="1">
    <location>
        <begin position="397"/>
        <end position="409"/>
    </location>
</feature>
<feature type="compositionally biased region" description="Acidic residues" evidence="1">
    <location>
        <begin position="460"/>
        <end position="474"/>
    </location>
</feature>
<feature type="region of interest" description="Disordered" evidence="1">
    <location>
        <begin position="393"/>
        <end position="630"/>
    </location>
</feature>
<dbReference type="OMA" id="ICATHIN"/>
<dbReference type="eggNOG" id="ENOG502SSGZ">
    <property type="taxonomic scope" value="Eukaryota"/>
</dbReference>
<dbReference type="InterPro" id="IPR046521">
    <property type="entry name" value="DUF6698"/>
</dbReference>
<dbReference type="InParanoid" id="A8NNX1"/>
<feature type="compositionally biased region" description="Basic and acidic residues" evidence="1">
    <location>
        <begin position="450"/>
        <end position="459"/>
    </location>
</feature>
<organism evidence="2 3">
    <name type="scientific">Coprinopsis cinerea (strain Okayama-7 / 130 / ATCC MYA-4618 / FGSC 9003)</name>
    <name type="common">Inky cap fungus</name>
    <name type="synonym">Hormographiella aspergillata</name>
    <dbReference type="NCBI Taxonomy" id="240176"/>
    <lineage>
        <taxon>Eukaryota</taxon>
        <taxon>Fungi</taxon>
        <taxon>Dikarya</taxon>
        <taxon>Basidiomycota</taxon>
        <taxon>Agaricomycotina</taxon>
        <taxon>Agaricomycetes</taxon>
        <taxon>Agaricomycetidae</taxon>
        <taxon>Agaricales</taxon>
        <taxon>Agaricineae</taxon>
        <taxon>Psathyrellaceae</taxon>
        <taxon>Coprinopsis</taxon>
    </lineage>
</organism>
<dbReference type="EMBL" id="AACS02000012">
    <property type="protein sequence ID" value="EAU86562.1"/>
    <property type="molecule type" value="Genomic_DNA"/>
</dbReference>
<dbReference type="Pfam" id="PF20414">
    <property type="entry name" value="DUF6698"/>
    <property type="match status" value="1"/>
</dbReference>
<proteinExistence type="predicted"/>
<evidence type="ECO:0000313" key="3">
    <source>
        <dbReference type="Proteomes" id="UP000001861"/>
    </source>
</evidence>
<dbReference type="OrthoDB" id="3220614at2759"/>
<accession>A8NNX1</accession>
<dbReference type="KEGG" id="cci:CC1G_07758"/>
<sequence>MPSADNENGKDKFKQHIKGLVKALKAKKQRKKVIPHEKILSLYMKKARWIKIGVHLFFEFHEPIYARLGLELTAAPQESQEISEESQPLENGVNSIDPAVVKRLQRAEKERKKQSEVACTEFLTMLPKFPKTLKAIHADDPDLLEFFLDEANSGRNDDSKSLKSDIIAYIPLDPNIDHVNPPIVKGSSKAMRGYNHDVTGGLLVPLELFDEWQKNPARFRNKFKEGKITITEEIWPRFCYPEGTKYDRKRTFSGLFRGHLIVRTLNHILTGPSTAFQTDPDKNAKSSKAQLHKVDRVETQHIAYAATQCYLHLSSLSSWSELDNQFSLRLFYENIIAVLSLDIPWAKETLEWYQTQVPGLHKVKNGSRGNNRAIQQREIDPVALLLEQAQADEAEAHPPPPPTPPPPPASQQRVSEPPRQTNPPPTQSPRAATSPIPSREQPTPPAPSPRNDDQQKNDADLEESLFPEDEEEDAAGAQFARRRRTNDGKDNETACDDDDDLLLAVFGGRENGRSDSPLSELDFLPEDEPEVAVPKKKSNSRSAAQHLNSDDEDDEQPVPSRSRSARQKQQPVDDSVNASRQSRSRLKRKATDVVEDGGDDEEEELEEEDAPKRKKKKAEKAKKPVKAKKK</sequence>
<reference evidence="2 3" key="1">
    <citation type="journal article" date="2010" name="Proc. Natl. Acad. Sci. U.S.A.">
        <title>Insights into evolution of multicellular fungi from the assembled chromosomes of the mushroom Coprinopsis cinerea (Coprinus cinereus).</title>
        <authorList>
            <person name="Stajich J.E."/>
            <person name="Wilke S.K."/>
            <person name="Ahren D."/>
            <person name="Au C.H."/>
            <person name="Birren B.W."/>
            <person name="Borodovsky M."/>
            <person name="Burns C."/>
            <person name="Canback B."/>
            <person name="Casselton L.A."/>
            <person name="Cheng C.K."/>
            <person name="Deng J."/>
            <person name="Dietrich F.S."/>
            <person name="Fargo D.C."/>
            <person name="Farman M.L."/>
            <person name="Gathman A.C."/>
            <person name="Goldberg J."/>
            <person name="Guigo R."/>
            <person name="Hoegger P.J."/>
            <person name="Hooker J.B."/>
            <person name="Huggins A."/>
            <person name="James T.Y."/>
            <person name="Kamada T."/>
            <person name="Kilaru S."/>
            <person name="Kodira C."/>
            <person name="Kues U."/>
            <person name="Kupfer D."/>
            <person name="Kwan H.S."/>
            <person name="Lomsadze A."/>
            <person name="Li W."/>
            <person name="Lilly W.W."/>
            <person name="Ma L.J."/>
            <person name="Mackey A.J."/>
            <person name="Manning G."/>
            <person name="Martin F."/>
            <person name="Muraguchi H."/>
            <person name="Natvig D.O."/>
            <person name="Palmerini H."/>
            <person name="Ramesh M.A."/>
            <person name="Rehmeyer C.J."/>
            <person name="Roe B.A."/>
            <person name="Shenoy N."/>
            <person name="Stanke M."/>
            <person name="Ter-Hovhannisyan V."/>
            <person name="Tunlid A."/>
            <person name="Velagapudi R."/>
            <person name="Vision T.J."/>
            <person name="Zeng Q."/>
            <person name="Zolan M.E."/>
            <person name="Pukkila P.J."/>
        </authorList>
    </citation>
    <scope>NUCLEOTIDE SEQUENCE [LARGE SCALE GENOMIC DNA]</scope>
    <source>
        <strain evidence="3">Okayama-7 / 130 / ATCC MYA-4618 / FGSC 9003</strain>
    </source>
</reference>
<dbReference type="Proteomes" id="UP000001861">
    <property type="component" value="Unassembled WGS sequence"/>
</dbReference>
<feature type="compositionally biased region" description="Polar residues" evidence="1">
    <location>
        <begin position="559"/>
        <end position="581"/>
    </location>
</feature>
<protein>
    <submittedName>
        <fullName evidence="2">Uncharacterized protein</fullName>
    </submittedName>
</protein>
<keyword evidence="3" id="KW-1185">Reference proteome</keyword>
<evidence type="ECO:0000256" key="1">
    <source>
        <dbReference type="SAM" id="MobiDB-lite"/>
    </source>
</evidence>
<dbReference type="VEuPathDB" id="FungiDB:CC1G_07758"/>
<dbReference type="GeneID" id="6011743"/>